<name>A0A8S3Q3D3_MYTED</name>
<feature type="compositionally biased region" description="Basic residues" evidence="1">
    <location>
        <begin position="170"/>
        <end position="179"/>
    </location>
</feature>
<feature type="compositionally biased region" description="Basic and acidic residues" evidence="1">
    <location>
        <begin position="84"/>
        <end position="93"/>
    </location>
</feature>
<comment type="caution">
    <text evidence="2">The sequence shown here is derived from an EMBL/GenBank/DDBJ whole genome shotgun (WGS) entry which is preliminary data.</text>
</comment>
<evidence type="ECO:0000313" key="2">
    <source>
        <dbReference type="EMBL" id="CAG2190050.1"/>
    </source>
</evidence>
<feature type="compositionally biased region" description="Basic and acidic residues" evidence="1">
    <location>
        <begin position="119"/>
        <end position="162"/>
    </location>
</feature>
<dbReference type="Proteomes" id="UP000683360">
    <property type="component" value="Unassembled WGS sequence"/>
</dbReference>
<protein>
    <submittedName>
        <fullName evidence="2">Uncharacterized protein</fullName>
    </submittedName>
</protein>
<keyword evidence="3" id="KW-1185">Reference proteome</keyword>
<evidence type="ECO:0000256" key="1">
    <source>
        <dbReference type="SAM" id="MobiDB-lite"/>
    </source>
</evidence>
<feature type="region of interest" description="Disordered" evidence="1">
    <location>
        <begin position="73"/>
        <end position="100"/>
    </location>
</feature>
<proteinExistence type="predicted"/>
<dbReference type="EMBL" id="CAJPWZ010000309">
    <property type="protein sequence ID" value="CAG2190050.1"/>
    <property type="molecule type" value="Genomic_DNA"/>
</dbReference>
<dbReference type="AlphaFoldDB" id="A0A8S3Q3D3"/>
<sequence length="198" mass="22459">MGASFAKLNCCGGIRKNKIGVVSNSLEIINRIETRPSPEILQELQRVGIISERSGGVRFIVETLTENEMIKPRRLPSISMSNDSTRRLTDKSRASTSKDIYDNEDKGLMVEIRRMDALADKGKMAKESERRRQAAKERRDNRLKQKIRKTENKLRRGNREEGSNQGAIPKPKRQNKRKPAREPRPIKPAVSGLPDVSV</sequence>
<evidence type="ECO:0000313" key="3">
    <source>
        <dbReference type="Proteomes" id="UP000683360"/>
    </source>
</evidence>
<feature type="region of interest" description="Disordered" evidence="1">
    <location>
        <begin position="119"/>
        <end position="198"/>
    </location>
</feature>
<organism evidence="2 3">
    <name type="scientific">Mytilus edulis</name>
    <name type="common">Blue mussel</name>
    <dbReference type="NCBI Taxonomy" id="6550"/>
    <lineage>
        <taxon>Eukaryota</taxon>
        <taxon>Metazoa</taxon>
        <taxon>Spiralia</taxon>
        <taxon>Lophotrochozoa</taxon>
        <taxon>Mollusca</taxon>
        <taxon>Bivalvia</taxon>
        <taxon>Autobranchia</taxon>
        <taxon>Pteriomorphia</taxon>
        <taxon>Mytilida</taxon>
        <taxon>Mytiloidea</taxon>
        <taxon>Mytilidae</taxon>
        <taxon>Mytilinae</taxon>
        <taxon>Mytilus</taxon>
    </lineage>
</organism>
<dbReference type="OrthoDB" id="6102787at2759"/>
<gene>
    <name evidence="2" type="ORF">MEDL_5341</name>
</gene>
<accession>A0A8S3Q3D3</accession>
<reference evidence="2" key="1">
    <citation type="submission" date="2021-03" db="EMBL/GenBank/DDBJ databases">
        <authorList>
            <person name="Bekaert M."/>
        </authorList>
    </citation>
    <scope>NUCLEOTIDE SEQUENCE</scope>
</reference>